<comment type="caution">
    <text evidence="2">The sequence shown here is derived from an EMBL/GenBank/DDBJ whole genome shotgun (WGS) entry which is preliminary data.</text>
</comment>
<protein>
    <submittedName>
        <fullName evidence="2">Uncharacterized protein</fullName>
    </submittedName>
</protein>
<evidence type="ECO:0000256" key="1">
    <source>
        <dbReference type="SAM" id="Phobius"/>
    </source>
</evidence>
<dbReference type="EMBL" id="QDFT01000043">
    <property type="protein sequence ID" value="PVE64537.1"/>
    <property type="molecule type" value="Genomic_DNA"/>
</dbReference>
<reference evidence="2 3" key="1">
    <citation type="submission" date="2018-04" db="EMBL/GenBank/DDBJ databases">
        <authorList>
            <person name="Go L.Y."/>
            <person name="Mitchell J.A."/>
        </authorList>
    </citation>
    <scope>NUCLEOTIDE SEQUENCE [LARGE SCALE GENOMIC DNA]</scope>
    <source>
        <strain evidence="2 3">TPD7010</strain>
    </source>
</reference>
<proteinExistence type="predicted"/>
<dbReference type="AlphaFoldDB" id="A0A2T7W5G7"/>
<feature type="transmembrane region" description="Helical" evidence="1">
    <location>
        <begin position="142"/>
        <end position="163"/>
    </location>
</feature>
<name>A0A2T7W5G7_MICTE</name>
<feature type="transmembrane region" description="Helical" evidence="1">
    <location>
        <begin position="54"/>
        <end position="72"/>
    </location>
</feature>
<accession>A0A2T7W5G7</accession>
<dbReference type="Proteomes" id="UP000244649">
    <property type="component" value="Unassembled WGS sequence"/>
</dbReference>
<gene>
    <name evidence="2" type="ORF">DC432_13505</name>
</gene>
<keyword evidence="1" id="KW-1133">Transmembrane helix</keyword>
<sequence length="193" mass="19544">MTEALTTDRAHYVEGALTAPRPLVEAAAATANTVIPLVAVAVLLGAMLWSKVDAIALGVVALPSIIAVADEFAHDRPVGPALLLPALAGALVITLRVKWSDLVLLGRIGALVAVASLIGMAVDPERVLMSAGLAHAEKSLTGAPLLAGIFSHSNTFGLFLGLVDAGPSSAARCSPLALTAPMSVPPHCGVAKR</sequence>
<feature type="transmembrane region" description="Helical" evidence="1">
    <location>
        <begin position="26"/>
        <end position="47"/>
    </location>
</feature>
<evidence type="ECO:0000313" key="2">
    <source>
        <dbReference type="EMBL" id="PVE64537.1"/>
    </source>
</evidence>
<keyword evidence="1" id="KW-0472">Membrane</keyword>
<keyword evidence="1" id="KW-0812">Transmembrane</keyword>
<feature type="transmembrane region" description="Helical" evidence="1">
    <location>
        <begin position="78"/>
        <end position="95"/>
    </location>
</feature>
<organism evidence="2 3">
    <name type="scientific">Microbacterium testaceum</name>
    <name type="common">Aureobacterium testaceum</name>
    <name type="synonym">Brevibacterium testaceum</name>
    <dbReference type="NCBI Taxonomy" id="2033"/>
    <lineage>
        <taxon>Bacteria</taxon>
        <taxon>Bacillati</taxon>
        <taxon>Actinomycetota</taxon>
        <taxon>Actinomycetes</taxon>
        <taxon>Micrococcales</taxon>
        <taxon>Microbacteriaceae</taxon>
        <taxon>Microbacterium</taxon>
    </lineage>
</organism>
<feature type="transmembrane region" description="Helical" evidence="1">
    <location>
        <begin position="102"/>
        <end position="122"/>
    </location>
</feature>
<evidence type="ECO:0000313" key="3">
    <source>
        <dbReference type="Proteomes" id="UP000244649"/>
    </source>
</evidence>